<keyword evidence="2" id="KW-1185">Reference proteome</keyword>
<dbReference type="Pfam" id="PF02597">
    <property type="entry name" value="ThiS"/>
    <property type="match status" value="1"/>
</dbReference>
<dbReference type="Proteomes" id="UP000188937">
    <property type="component" value="Chromosome"/>
</dbReference>
<dbReference type="CDD" id="cd00754">
    <property type="entry name" value="Ubl_MoaD"/>
    <property type="match status" value="1"/>
</dbReference>
<dbReference type="KEGG" id="aace:A0U92_09600"/>
<organism evidence="1 2">
    <name type="scientific">Acetobacter aceti</name>
    <dbReference type="NCBI Taxonomy" id="435"/>
    <lineage>
        <taxon>Bacteria</taxon>
        <taxon>Pseudomonadati</taxon>
        <taxon>Pseudomonadota</taxon>
        <taxon>Alphaproteobacteria</taxon>
        <taxon>Acetobacterales</taxon>
        <taxon>Acetobacteraceae</taxon>
        <taxon>Acetobacter</taxon>
        <taxon>Acetobacter subgen. Acetobacter</taxon>
    </lineage>
</organism>
<dbReference type="InterPro" id="IPR012675">
    <property type="entry name" value="Beta-grasp_dom_sf"/>
</dbReference>
<sequence>MPRIELAYFAQPGEQPGRRVETRATSVSTAAALHEELCAAYGFALPAGQIRVAVNAAFRPWNRRLKEGDHAVFIAPVSGG</sequence>
<dbReference type="RefSeq" id="WP_077813033.1">
    <property type="nucleotide sequence ID" value="NZ_CP014692.1"/>
</dbReference>
<evidence type="ECO:0000313" key="1">
    <source>
        <dbReference type="EMBL" id="AQS84991.1"/>
    </source>
</evidence>
<dbReference type="AlphaFoldDB" id="A0A1U9KGR4"/>
<reference evidence="1 2" key="1">
    <citation type="submission" date="2016-03" db="EMBL/GenBank/DDBJ databases">
        <title>Acetic acid bacteria sequencing.</title>
        <authorList>
            <person name="Brandt J."/>
            <person name="Jakob F."/>
            <person name="Vogel R.F."/>
        </authorList>
    </citation>
    <scope>NUCLEOTIDE SEQUENCE [LARGE SCALE GENOMIC DNA]</scope>
    <source>
        <strain evidence="1 2">TMW2.1153</strain>
    </source>
</reference>
<gene>
    <name evidence="1" type="ORF">A0U92_09600</name>
</gene>
<accession>A0A1U9KGR4</accession>
<dbReference type="EMBL" id="CP014692">
    <property type="protein sequence ID" value="AQS84991.1"/>
    <property type="molecule type" value="Genomic_DNA"/>
</dbReference>
<dbReference type="STRING" id="435.A0U92_09600"/>
<dbReference type="InterPro" id="IPR003749">
    <property type="entry name" value="ThiS/MoaD-like"/>
</dbReference>
<dbReference type="SUPFAM" id="SSF54285">
    <property type="entry name" value="MoaD/ThiS"/>
    <property type="match status" value="1"/>
</dbReference>
<dbReference type="Gene3D" id="3.10.20.30">
    <property type="match status" value="1"/>
</dbReference>
<dbReference type="InterPro" id="IPR016155">
    <property type="entry name" value="Mopterin_synth/thiamin_S_b"/>
</dbReference>
<evidence type="ECO:0000313" key="2">
    <source>
        <dbReference type="Proteomes" id="UP000188937"/>
    </source>
</evidence>
<protein>
    <submittedName>
        <fullName evidence="1">Molybdopterin synthase sulfur carrier subunit</fullName>
    </submittedName>
</protein>
<dbReference type="OrthoDB" id="9800712at2"/>
<proteinExistence type="predicted"/>
<name>A0A1U9KGR4_ACEAC</name>